<proteinExistence type="predicted"/>
<name>A0A0A9F9B1_ARUDO</name>
<accession>A0A0A9F9B1</accession>
<feature type="compositionally biased region" description="Low complexity" evidence="1">
    <location>
        <begin position="274"/>
        <end position="295"/>
    </location>
</feature>
<sequence>MNSSEPCTSEQSKSSRRSPKLRKDFPRDQSSWYDDCLDESGKIGDLQWQSRERTRNNDGACNTVSTTCNRARDRHSCNSCSCGHQEDYGDTDNCFMSTVRCGREMKIARKTGVEKPRVHYRRCYPLDSFIVSKGSRVVSTQKNANPKQVWEPMDARKKTNLDNTAKASGSIGNVDPLKPVECDTSGFQKVGAECEPLPLDSESSRDVYKPEVDQPYENIEINQDTLCDVTLLVSKHKCYSTNDEGSSHDEEPMANSASSDSSSSCMSEGDRESTTSSTTSSCAQNPDSSSSNSEESPVRTNSILGTPSIRPASRSLLETCAGKGFREYGPKSTRPVRSDRSGFGMPPFQDQLMYHRSMNVPPHSPATMGLHNHSWAAPTNGNFQYGRPSHIYSSPLVFGVPGNQFADYLARQYSSVNPYLAPAFNRMPAEPIHRTAASFRAMSPSPPCQNGAQPIVGHTKDMNLEGHSSKLIPLSLKDLPEDEKSPDTDVSFSLFQFNLPIASSVPPSSKGDKTGESAARTPLTQVQAQLCAREQTDVKEYNLFSTKDSGISFSFM</sequence>
<evidence type="ECO:0000313" key="2">
    <source>
        <dbReference type="EMBL" id="JAE06721.1"/>
    </source>
</evidence>
<reference evidence="2" key="2">
    <citation type="journal article" date="2015" name="Data Brief">
        <title>Shoot transcriptome of the giant reed, Arundo donax.</title>
        <authorList>
            <person name="Barrero R.A."/>
            <person name="Guerrero F.D."/>
            <person name="Moolhuijzen P."/>
            <person name="Goolsby J.A."/>
            <person name="Tidwell J."/>
            <person name="Bellgard S.E."/>
            <person name="Bellgard M.I."/>
        </authorList>
    </citation>
    <scope>NUCLEOTIDE SEQUENCE</scope>
    <source>
        <tissue evidence="2">Shoot tissue taken approximately 20 cm above the soil surface</tissue>
    </source>
</reference>
<dbReference type="AlphaFoldDB" id="A0A0A9F9B1"/>
<feature type="compositionally biased region" description="Low complexity" evidence="1">
    <location>
        <begin position="256"/>
        <end position="267"/>
    </location>
</feature>
<dbReference type="EMBL" id="GBRH01191175">
    <property type="protein sequence ID" value="JAE06721.1"/>
    <property type="molecule type" value="Transcribed_RNA"/>
</dbReference>
<protein>
    <submittedName>
        <fullName evidence="2">Uncharacterized protein</fullName>
    </submittedName>
</protein>
<feature type="compositionally biased region" description="Polar residues" evidence="1">
    <location>
        <begin position="1"/>
        <end position="11"/>
    </location>
</feature>
<feature type="region of interest" description="Disordered" evidence="1">
    <location>
        <begin position="239"/>
        <end position="311"/>
    </location>
</feature>
<feature type="region of interest" description="Disordered" evidence="1">
    <location>
        <begin position="323"/>
        <end position="343"/>
    </location>
</feature>
<evidence type="ECO:0000256" key="1">
    <source>
        <dbReference type="SAM" id="MobiDB-lite"/>
    </source>
</evidence>
<organism evidence="2">
    <name type="scientific">Arundo donax</name>
    <name type="common">Giant reed</name>
    <name type="synonym">Donax arundinaceus</name>
    <dbReference type="NCBI Taxonomy" id="35708"/>
    <lineage>
        <taxon>Eukaryota</taxon>
        <taxon>Viridiplantae</taxon>
        <taxon>Streptophyta</taxon>
        <taxon>Embryophyta</taxon>
        <taxon>Tracheophyta</taxon>
        <taxon>Spermatophyta</taxon>
        <taxon>Magnoliopsida</taxon>
        <taxon>Liliopsida</taxon>
        <taxon>Poales</taxon>
        <taxon>Poaceae</taxon>
        <taxon>PACMAD clade</taxon>
        <taxon>Arundinoideae</taxon>
        <taxon>Arundineae</taxon>
        <taxon>Arundo</taxon>
    </lineage>
</organism>
<feature type="region of interest" description="Disordered" evidence="1">
    <location>
        <begin position="1"/>
        <end position="31"/>
    </location>
</feature>
<reference evidence="2" key="1">
    <citation type="submission" date="2014-09" db="EMBL/GenBank/DDBJ databases">
        <authorList>
            <person name="Magalhaes I.L.F."/>
            <person name="Oliveira U."/>
            <person name="Santos F.R."/>
            <person name="Vidigal T.H.D.A."/>
            <person name="Brescovit A.D."/>
            <person name="Santos A.J."/>
        </authorList>
    </citation>
    <scope>NUCLEOTIDE SEQUENCE</scope>
    <source>
        <tissue evidence="2">Shoot tissue taken approximately 20 cm above the soil surface</tissue>
    </source>
</reference>